<accession>A0A1Q3E5V7</accession>
<dbReference type="FunFam" id="3.30.300.130:FF:000005">
    <property type="entry name" value="Mitotic spindle-associated mmxd complex subunit"/>
    <property type="match status" value="1"/>
</dbReference>
<evidence type="ECO:0000256" key="1">
    <source>
        <dbReference type="ARBA" id="ARBA00010381"/>
    </source>
</evidence>
<dbReference type="PANTHER" id="PTHR12377:SF0">
    <property type="entry name" value="CYTOSOLIC IRON-SULFUR ASSEMBLY COMPONENT 2B"/>
    <property type="match status" value="1"/>
</dbReference>
<dbReference type="GO" id="GO:1990229">
    <property type="term" value="C:iron-sulfur cluster assembly complex"/>
    <property type="evidence" value="ECO:0007669"/>
    <property type="project" value="UniProtKB-ARBA"/>
</dbReference>
<evidence type="ECO:0000313" key="6">
    <source>
        <dbReference type="Proteomes" id="UP000188533"/>
    </source>
</evidence>
<keyword evidence="6" id="KW-1185">Reference proteome</keyword>
<dbReference type="PANTHER" id="PTHR12377">
    <property type="entry name" value="CYTOSOLIC IRON-SULFUR ASSEMBLY COMPONENT 2B-RELATED"/>
    <property type="match status" value="1"/>
</dbReference>
<dbReference type="AlphaFoldDB" id="A0A1Q3E5V7"/>
<dbReference type="GO" id="GO:0140535">
    <property type="term" value="C:intracellular protein-containing complex"/>
    <property type="evidence" value="ECO:0007669"/>
    <property type="project" value="UniProtKB-ARBA"/>
</dbReference>
<reference evidence="5 6" key="1">
    <citation type="submission" date="2016-08" db="EMBL/GenBank/DDBJ databases">
        <authorList>
            <consortium name="Lentinula edodes genome sequencing consortium"/>
            <person name="Sakamoto Y."/>
            <person name="Nakade K."/>
            <person name="Sato S."/>
            <person name="Yoshida Y."/>
            <person name="Miyazaki K."/>
            <person name="Natsume S."/>
            <person name="Konno N."/>
        </authorList>
    </citation>
    <scope>NUCLEOTIDE SEQUENCE [LARGE SCALE GENOMIC DNA]</scope>
    <source>
        <strain evidence="5 6">NBRC 111202</strain>
    </source>
</reference>
<dbReference type="Pfam" id="PF01883">
    <property type="entry name" value="FeS_assembly_P"/>
    <property type="match status" value="1"/>
</dbReference>
<comment type="similarity">
    <text evidence="1">Belongs to the MIP18 family.</text>
</comment>
<dbReference type="InterPro" id="IPR002744">
    <property type="entry name" value="MIP18-like"/>
</dbReference>
<dbReference type="InterPro" id="IPR039796">
    <property type="entry name" value="MIP18"/>
</dbReference>
<proteinExistence type="inferred from homology"/>
<dbReference type="SUPFAM" id="SSF117916">
    <property type="entry name" value="Fe-S cluster assembly (FSCA) domain-like"/>
    <property type="match status" value="1"/>
</dbReference>
<comment type="caution">
    <text evidence="5">The sequence shown here is derived from an EMBL/GenBank/DDBJ whole genome shotgun (WGS) entry which is preliminary data.</text>
</comment>
<reference evidence="5 6" key="2">
    <citation type="submission" date="2017-02" db="EMBL/GenBank/DDBJ databases">
        <title>A genome survey and senescence transcriptome analysis in Lentinula edodes.</title>
        <authorList>
            <person name="Sakamoto Y."/>
            <person name="Nakade K."/>
            <person name="Sato S."/>
            <person name="Yoshida Y."/>
            <person name="Miyazaki K."/>
            <person name="Natsume S."/>
            <person name="Konno N."/>
        </authorList>
    </citation>
    <scope>NUCLEOTIDE SEQUENCE [LARGE SCALE GENOMIC DNA]</scope>
    <source>
        <strain evidence="5 6">NBRC 111202</strain>
    </source>
</reference>
<sequence>MSGEIFNPNPTVFRSSAKSHSSRSLSTAKKSLWINEPEWSQPDQETDEEEEAIDQDEIFDLIRNIYDPEHPNTLEELHVVSAPQIDIGENRVKVEFTPTVPHCGMSTLIGLSIRVRLIRSLPTRFKLDIVVKPGSHQSENAVNKQLNDKERVAAALENPALPYSLLFVCVSTLRLILNLVDLKDAIKTI</sequence>
<feature type="compositionally biased region" description="Low complexity" evidence="3">
    <location>
        <begin position="14"/>
        <end position="32"/>
    </location>
</feature>
<dbReference type="EMBL" id="BDGU01000101">
    <property type="protein sequence ID" value="GAW02551.1"/>
    <property type="molecule type" value="Genomic_DNA"/>
</dbReference>
<feature type="domain" description="MIP18 family-like" evidence="4">
    <location>
        <begin position="56"/>
        <end position="123"/>
    </location>
</feature>
<evidence type="ECO:0000313" key="5">
    <source>
        <dbReference type="EMBL" id="GAW02551.1"/>
    </source>
</evidence>
<feature type="region of interest" description="Disordered" evidence="3">
    <location>
        <begin position="1"/>
        <end position="49"/>
    </location>
</feature>
<gene>
    <name evidence="5" type="ORF">LENED_004214</name>
</gene>
<protein>
    <submittedName>
        <fullName evidence="5">FAM96B protein</fullName>
    </submittedName>
</protein>
<keyword evidence="2" id="KW-0159">Chromosome partition</keyword>
<dbReference type="Gene3D" id="6.10.250.1280">
    <property type="match status" value="1"/>
</dbReference>
<dbReference type="STRING" id="5353.A0A1Q3E5V7"/>
<dbReference type="Gene3D" id="3.30.300.130">
    <property type="entry name" value="Fe-S cluster assembly (FSCA)"/>
    <property type="match status" value="1"/>
</dbReference>
<dbReference type="GO" id="GO:0007059">
    <property type="term" value="P:chromosome segregation"/>
    <property type="evidence" value="ECO:0007669"/>
    <property type="project" value="UniProtKB-KW"/>
</dbReference>
<dbReference type="Proteomes" id="UP000188533">
    <property type="component" value="Unassembled WGS sequence"/>
</dbReference>
<dbReference type="InterPro" id="IPR034904">
    <property type="entry name" value="FSCA_dom_sf"/>
</dbReference>
<dbReference type="GO" id="GO:0051604">
    <property type="term" value="P:protein maturation"/>
    <property type="evidence" value="ECO:0007669"/>
    <property type="project" value="InterPro"/>
</dbReference>
<name>A0A1Q3E5V7_LENED</name>
<evidence type="ECO:0000256" key="3">
    <source>
        <dbReference type="SAM" id="MobiDB-lite"/>
    </source>
</evidence>
<organism evidence="5 6">
    <name type="scientific">Lentinula edodes</name>
    <name type="common">Shiitake mushroom</name>
    <name type="synonym">Lentinus edodes</name>
    <dbReference type="NCBI Taxonomy" id="5353"/>
    <lineage>
        <taxon>Eukaryota</taxon>
        <taxon>Fungi</taxon>
        <taxon>Dikarya</taxon>
        <taxon>Basidiomycota</taxon>
        <taxon>Agaricomycotina</taxon>
        <taxon>Agaricomycetes</taxon>
        <taxon>Agaricomycetidae</taxon>
        <taxon>Agaricales</taxon>
        <taxon>Marasmiineae</taxon>
        <taxon>Omphalotaceae</taxon>
        <taxon>Lentinula</taxon>
    </lineage>
</organism>
<evidence type="ECO:0000259" key="4">
    <source>
        <dbReference type="Pfam" id="PF01883"/>
    </source>
</evidence>
<evidence type="ECO:0000256" key="2">
    <source>
        <dbReference type="ARBA" id="ARBA00022829"/>
    </source>
</evidence>